<feature type="domain" description="C2H2-type" evidence="2">
    <location>
        <begin position="125"/>
        <end position="148"/>
    </location>
</feature>
<evidence type="ECO:0000313" key="3">
    <source>
        <dbReference type="EMBL" id="KAH7367033.1"/>
    </source>
</evidence>
<feature type="region of interest" description="Disordered" evidence="1">
    <location>
        <begin position="59"/>
        <end position="81"/>
    </location>
</feature>
<feature type="compositionally biased region" description="Low complexity" evidence="1">
    <location>
        <begin position="60"/>
        <end position="81"/>
    </location>
</feature>
<organism evidence="3 4">
    <name type="scientific">Plectosphaerella cucumerina</name>
    <dbReference type="NCBI Taxonomy" id="40658"/>
    <lineage>
        <taxon>Eukaryota</taxon>
        <taxon>Fungi</taxon>
        <taxon>Dikarya</taxon>
        <taxon>Ascomycota</taxon>
        <taxon>Pezizomycotina</taxon>
        <taxon>Sordariomycetes</taxon>
        <taxon>Hypocreomycetidae</taxon>
        <taxon>Glomerellales</taxon>
        <taxon>Plectosphaerellaceae</taxon>
        <taxon>Plectosphaerella</taxon>
    </lineage>
</organism>
<proteinExistence type="predicted"/>
<evidence type="ECO:0000259" key="2">
    <source>
        <dbReference type="PROSITE" id="PS00028"/>
    </source>
</evidence>
<gene>
    <name evidence="3" type="ORF">B0T11DRAFT_274574</name>
</gene>
<name>A0A8K0X4Q3_9PEZI</name>
<accession>A0A8K0X4Q3</accession>
<dbReference type="EMBL" id="JAGPXD010000002">
    <property type="protein sequence ID" value="KAH7367033.1"/>
    <property type="molecule type" value="Genomic_DNA"/>
</dbReference>
<comment type="caution">
    <text evidence="3">The sequence shown here is derived from an EMBL/GenBank/DDBJ whole genome shotgun (WGS) entry which is preliminary data.</text>
</comment>
<keyword evidence="4" id="KW-1185">Reference proteome</keyword>
<dbReference type="Proteomes" id="UP000813385">
    <property type="component" value="Unassembled WGS sequence"/>
</dbReference>
<reference evidence="3" key="1">
    <citation type="journal article" date="2021" name="Nat. Commun.">
        <title>Genetic determinants of endophytism in the Arabidopsis root mycobiome.</title>
        <authorList>
            <person name="Mesny F."/>
            <person name="Miyauchi S."/>
            <person name="Thiergart T."/>
            <person name="Pickel B."/>
            <person name="Atanasova L."/>
            <person name="Karlsson M."/>
            <person name="Huettel B."/>
            <person name="Barry K.W."/>
            <person name="Haridas S."/>
            <person name="Chen C."/>
            <person name="Bauer D."/>
            <person name="Andreopoulos W."/>
            <person name="Pangilinan J."/>
            <person name="LaButti K."/>
            <person name="Riley R."/>
            <person name="Lipzen A."/>
            <person name="Clum A."/>
            <person name="Drula E."/>
            <person name="Henrissat B."/>
            <person name="Kohler A."/>
            <person name="Grigoriev I.V."/>
            <person name="Martin F.M."/>
            <person name="Hacquard S."/>
        </authorList>
    </citation>
    <scope>NUCLEOTIDE SEQUENCE</scope>
    <source>
        <strain evidence="3">MPI-CAGE-AT-0016</strain>
    </source>
</reference>
<sequence length="303" mass="32082">MSAFSDSVSQQTYSSSSISSPAVSNAGLDLDTDFFQPFSPSSWPGVHYSQLSPAARVAQSSAVPRSVPHSSASSPSTSVLADGAPRKPIDCPLCTAHGIPVGFGRKSDFKKHLYKFHATSSLWICPLQQCGAAFDVERAYAAHVKAAHVDALLSTMPEGAFSSDAARTQLGPRTVLACGFAGCKSVFEGGRDEEALEHFFDHLAAHSSSKSKATSVPGKASAETRWTHSTQVRNLLRQAALKSAWKNIGGSKEAREKLRWEPGVSGHLKAMLETGGFRDVQAVLRSAWALGQPGAGGSTEHTV</sequence>
<evidence type="ECO:0000256" key="1">
    <source>
        <dbReference type="SAM" id="MobiDB-lite"/>
    </source>
</evidence>
<feature type="region of interest" description="Disordered" evidence="1">
    <location>
        <begin position="1"/>
        <end position="22"/>
    </location>
</feature>
<protein>
    <recommendedName>
        <fullName evidence="2">C2H2-type domain-containing protein</fullName>
    </recommendedName>
</protein>
<dbReference type="OrthoDB" id="5032844at2759"/>
<dbReference type="PROSITE" id="PS00028">
    <property type="entry name" value="ZINC_FINGER_C2H2_1"/>
    <property type="match status" value="1"/>
</dbReference>
<dbReference type="InterPro" id="IPR013087">
    <property type="entry name" value="Znf_C2H2_type"/>
</dbReference>
<dbReference type="AlphaFoldDB" id="A0A8K0X4Q3"/>
<evidence type="ECO:0000313" key="4">
    <source>
        <dbReference type="Proteomes" id="UP000813385"/>
    </source>
</evidence>
<dbReference type="SMART" id="SM00355">
    <property type="entry name" value="ZnF_C2H2"/>
    <property type="match status" value="2"/>
</dbReference>